<gene>
    <name evidence="17" type="ORF">ABID41_002680</name>
</gene>
<name>A0ABV2EKS3_9CAUL</name>
<dbReference type="PANTHER" id="PTHR47529:SF1">
    <property type="entry name" value="PERIPLASMIC CHAPERONE PPID"/>
    <property type="match status" value="1"/>
</dbReference>
<evidence type="ECO:0000256" key="5">
    <source>
        <dbReference type="ARBA" id="ARBA00022692"/>
    </source>
</evidence>
<keyword evidence="6 15" id="KW-1133">Transmembrane helix</keyword>
<keyword evidence="7 15" id="KW-0472">Membrane</keyword>
<accession>A0ABV2EKS3</accession>
<keyword evidence="17" id="KW-0413">Isomerase</keyword>
<keyword evidence="4" id="KW-0997">Cell inner membrane</keyword>
<feature type="compositionally biased region" description="Basic and acidic residues" evidence="14">
    <location>
        <begin position="630"/>
        <end position="646"/>
    </location>
</feature>
<organism evidence="17 18">
    <name type="scientific">Phenylobacterium koreense</name>
    <dbReference type="NCBI Taxonomy" id="266125"/>
    <lineage>
        <taxon>Bacteria</taxon>
        <taxon>Pseudomonadati</taxon>
        <taxon>Pseudomonadota</taxon>
        <taxon>Alphaproteobacteria</taxon>
        <taxon>Caulobacterales</taxon>
        <taxon>Caulobacteraceae</taxon>
        <taxon>Phenylobacterium</taxon>
    </lineage>
</organism>
<evidence type="ECO:0000256" key="7">
    <source>
        <dbReference type="ARBA" id="ARBA00023136"/>
    </source>
</evidence>
<dbReference type="SUPFAM" id="SSF54534">
    <property type="entry name" value="FKBP-like"/>
    <property type="match status" value="1"/>
</dbReference>
<dbReference type="InterPro" id="IPR046357">
    <property type="entry name" value="PPIase_dom_sf"/>
</dbReference>
<comment type="subcellular location">
    <subcellularLocation>
        <location evidence="1">Cell inner membrane</location>
        <topology evidence="1">Single-pass type II membrane protein</topology>
        <orientation evidence="1">Periplasmic side</orientation>
    </subcellularLocation>
</comment>
<dbReference type="GO" id="GO:0003755">
    <property type="term" value="F:peptidyl-prolyl cis-trans isomerase activity"/>
    <property type="evidence" value="ECO:0007669"/>
    <property type="project" value="UniProtKB-EC"/>
</dbReference>
<dbReference type="InterPro" id="IPR027304">
    <property type="entry name" value="Trigger_fact/SurA_dom_sf"/>
</dbReference>
<evidence type="ECO:0000256" key="9">
    <source>
        <dbReference type="ARBA" id="ARBA00030642"/>
    </source>
</evidence>
<dbReference type="Proteomes" id="UP001549110">
    <property type="component" value="Unassembled WGS sequence"/>
</dbReference>
<feature type="transmembrane region" description="Helical" evidence="15">
    <location>
        <begin position="12"/>
        <end position="30"/>
    </location>
</feature>
<evidence type="ECO:0000256" key="10">
    <source>
        <dbReference type="ARBA" id="ARBA00031484"/>
    </source>
</evidence>
<dbReference type="PANTHER" id="PTHR47529">
    <property type="entry name" value="PEPTIDYL-PROLYL CIS-TRANS ISOMERASE D"/>
    <property type="match status" value="1"/>
</dbReference>
<reference evidence="17 18" key="1">
    <citation type="submission" date="2024-06" db="EMBL/GenBank/DDBJ databases">
        <title>Genomic Encyclopedia of Type Strains, Phase IV (KMG-IV): sequencing the most valuable type-strain genomes for metagenomic binning, comparative biology and taxonomic classification.</title>
        <authorList>
            <person name="Goeker M."/>
        </authorList>
    </citation>
    <scope>NUCLEOTIDE SEQUENCE [LARGE SCALE GENOMIC DNA]</scope>
    <source>
        <strain evidence="17 18">DSM 17809</strain>
    </source>
</reference>
<dbReference type="InterPro" id="IPR000297">
    <property type="entry name" value="PPIase_PpiC"/>
</dbReference>
<feature type="domain" description="PpiC" evidence="16">
    <location>
        <begin position="375"/>
        <end position="478"/>
    </location>
</feature>
<dbReference type="Pfam" id="PF13624">
    <property type="entry name" value="SurA_N_3"/>
    <property type="match status" value="1"/>
</dbReference>
<keyword evidence="18" id="KW-1185">Reference proteome</keyword>
<dbReference type="RefSeq" id="WP_354297846.1">
    <property type="nucleotide sequence ID" value="NZ_JBEPLU010000002.1"/>
</dbReference>
<evidence type="ECO:0000256" key="4">
    <source>
        <dbReference type="ARBA" id="ARBA00022519"/>
    </source>
</evidence>
<evidence type="ECO:0000256" key="1">
    <source>
        <dbReference type="ARBA" id="ARBA00004382"/>
    </source>
</evidence>
<evidence type="ECO:0000256" key="8">
    <source>
        <dbReference type="ARBA" id="ARBA00023186"/>
    </source>
</evidence>
<proteinExistence type="inferred from homology"/>
<evidence type="ECO:0000256" key="12">
    <source>
        <dbReference type="ARBA" id="ARBA00040743"/>
    </source>
</evidence>
<evidence type="ECO:0000256" key="2">
    <source>
        <dbReference type="ARBA" id="ARBA00018370"/>
    </source>
</evidence>
<evidence type="ECO:0000256" key="11">
    <source>
        <dbReference type="ARBA" id="ARBA00038408"/>
    </source>
</evidence>
<dbReference type="Gene3D" id="3.10.50.40">
    <property type="match status" value="1"/>
</dbReference>
<evidence type="ECO:0000256" key="3">
    <source>
        <dbReference type="ARBA" id="ARBA00022475"/>
    </source>
</evidence>
<evidence type="ECO:0000256" key="13">
    <source>
        <dbReference type="ARBA" id="ARBA00042775"/>
    </source>
</evidence>
<feature type="region of interest" description="Disordered" evidence="14">
    <location>
        <begin position="625"/>
        <end position="646"/>
    </location>
</feature>
<evidence type="ECO:0000256" key="15">
    <source>
        <dbReference type="SAM" id="Phobius"/>
    </source>
</evidence>
<evidence type="ECO:0000313" key="17">
    <source>
        <dbReference type="EMBL" id="MET3527562.1"/>
    </source>
</evidence>
<keyword evidence="5 15" id="KW-0812">Transmembrane</keyword>
<evidence type="ECO:0000256" key="14">
    <source>
        <dbReference type="SAM" id="MobiDB-lite"/>
    </source>
</evidence>
<protein>
    <recommendedName>
        <fullName evidence="2">Parvulin-like PPIase</fullName>
    </recommendedName>
    <alternativeName>
        <fullName evidence="9">Peptidyl-prolyl cis-trans isomerase plp</fullName>
    </alternativeName>
    <alternativeName>
        <fullName evidence="12">Periplasmic chaperone PpiD</fullName>
    </alternativeName>
    <alternativeName>
        <fullName evidence="13">Periplasmic folding chaperone</fullName>
    </alternativeName>
    <alternativeName>
        <fullName evidence="10">Rotamase plp</fullName>
    </alternativeName>
</protein>
<evidence type="ECO:0000256" key="6">
    <source>
        <dbReference type="ARBA" id="ARBA00022989"/>
    </source>
</evidence>
<comment type="similarity">
    <text evidence="11">Belongs to the PpiD chaperone family.</text>
</comment>
<evidence type="ECO:0000259" key="16">
    <source>
        <dbReference type="Pfam" id="PF13145"/>
    </source>
</evidence>
<keyword evidence="8" id="KW-0143">Chaperone</keyword>
<sequence length="646" mass="69653">MLSATRNFAKSWVAAVLIGLLVVSFAIFGVNDAFKGNYTNDVVRAGSRRVSGPVFRQEFDNFRKNAEEQAKRPVSIEEAVQAGLDRRLLEEIATRESFGEMLSRIGIRPSDRLMEAELRKIPAFFNPISGAFDRELYQQRLGENGFTPARFENLMRDQIAVQHVGTAMLNGLNVPRAYSALGAIFELEARDVGYFVIDPRSVQPPAQPTDAQLTTLMKENADRLTLPEFRVLTVVAFTPAQLSGEIPVDEAEVKKRFDFRKDTLSRPETRSLVQIPVKDAATAQAVAARLTKGEDPAAIAKSLGVEAVSYVDKPQSAVSDKRVGVAAFALQAGQVSSAIQGDLGMAVVKVTKVTPGQAVTLEQVRPQIEAEVRKDAAAEKVYALTQAYEAARDEGANLVDAAKKAGVPAVTIGPVTQAGQGQQGQPLQGVTPKMLETAFGLAAGAESELQDAGEGSYFAVRVDRVIPKALPPLAEVKPQLTRFWMMREMVKRMQARADEFAARVRKGESLETVAAAAGAKVVHVTNLDRRTAAQSTQLSRDGLGKAFSAKPGDVFTAEHTQFGLIVGKLEAVRAPTGPTVARITEEVRPQVTMALFQDLGVAARKAARTEVGARIYPDKARAALGLPPLTKEEKAPATAGKAEKAK</sequence>
<comment type="caution">
    <text evidence="17">The sequence shown here is derived from an EMBL/GenBank/DDBJ whole genome shotgun (WGS) entry which is preliminary data.</text>
</comment>
<dbReference type="EMBL" id="JBEPLU010000002">
    <property type="protein sequence ID" value="MET3527562.1"/>
    <property type="molecule type" value="Genomic_DNA"/>
</dbReference>
<evidence type="ECO:0000313" key="18">
    <source>
        <dbReference type="Proteomes" id="UP001549110"/>
    </source>
</evidence>
<feature type="domain" description="PpiC" evidence="16">
    <location>
        <begin position="248"/>
        <end position="366"/>
    </location>
</feature>
<dbReference type="SUPFAM" id="SSF109998">
    <property type="entry name" value="Triger factor/SurA peptide-binding domain-like"/>
    <property type="match status" value="1"/>
</dbReference>
<dbReference type="Pfam" id="PF13145">
    <property type="entry name" value="Rotamase_2"/>
    <property type="match status" value="2"/>
</dbReference>
<keyword evidence="3" id="KW-1003">Cell membrane</keyword>
<dbReference type="InterPro" id="IPR052029">
    <property type="entry name" value="PpiD_chaperone"/>
</dbReference>